<evidence type="ECO:0000256" key="5">
    <source>
        <dbReference type="ARBA" id="ARBA00023110"/>
    </source>
</evidence>
<dbReference type="SUPFAM" id="SSF54534">
    <property type="entry name" value="FKBP-like"/>
    <property type="match status" value="1"/>
</dbReference>
<dbReference type="EC" id="5.2.1.8" evidence="7"/>
<comment type="function">
    <text evidence="2">PPIase that acts as a histone chaperone. Histone proline isomerase that increases the rate of cis-trans isomerization at prolines on the histone H3 N-terminal tail. Proline isomerization influences H3 methylation thereby regulating gene expression.</text>
</comment>
<dbReference type="InterPro" id="IPR001179">
    <property type="entry name" value="PPIase_FKBP_dom"/>
</dbReference>
<dbReference type="PROSITE" id="PS50059">
    <property type="entry name" value="FKBP_PPIASE"/>
    <property type="match status" value="1"/>
</dbReference>
<comment type="similarity">
    <text evidence="3">Belongs to the FKBP-type PPIase family. FKBP3/4 subfamily.</text>
</comment>
<dbReference type="RefSeq" id="XP_064674466.1">
    <property type="nucleotide sequence ID" value="XM_064819029.1"/>
</dbReference>
<dbReference type="PANTHER" id="PTHR43811:SF19">
    <property type="entry name" value="39 KDA FK506-BINDING NUCLEAR PROTEIN"/>
    <property type="match status" value="1"/>
</dbReference>
<dbReference type="GeneID" id="89943155"/>
<dbReference type="Gene3D" id="2.60.120.340">
    <property type="entry name" value="Nucleoplasmin core domain"/>
    <property type="match status" value="1"/>
</dbReference>
<evidence type="ECO:0000313" key="12">
    <source>
        <dbReference type="Proteomes" id="UP001302812"/>
    </source>
</evidence>
<evidence type="ECO:0000256" key="7">
    <source>
        <dbReference type="PIRNR" id="PIRNR001473"/>
    </source>
</evidence>
<accession>A0AAN6TMQ1</accession>
<feature type="compositionally biased region" description="Acidic residues" evidence="9">
    <location>
        <begin position="84"/>
        <end position="99"/>
    </location>
</feature>
<dbReference type="InterPro" id="IPR041232">
    <property type="entry name" value="NPL"/>
</dbReference>
<feature type="compositionally biased region" description="Acidic residues" evidence="9">
    <location>
        <begin position="219"/>
        <end position="235"/>
    </location>
</feature>
<dbReference type="GO" id="GO:0000785">
    <property type="term" value="C:chromatin"/>
    <property type="evidence" value="ECO:0007669"/>
    <property type="project" value="TreeGrafter"/>
</dbReference>
<evidence type="ECO:0000256" key="3">
    <source>
        <dbReference type="ARBA" id="ARBA00007838"/>
    </source>
</evidence>
<keyword evidence="12" id="KW-1185">Reference proteome</keyword>
<dbReference type="Gene3D" id="3.10.50.40">
    <property type="match status" value="1"/>
</dbReference>
<dbReference type="GO" id="GO:0005730">
    <property type="term" value="C:nucleolus"/>
    <property type="evidence" value="ECO:0007669"/>
    <property type="project" value="TreeGrafter"/>
</dbReference>
<feature type="compositionally biased region" description="Basic and acidic residues" evidence="9">
    <location>
        <begin position="114"/>
        <end position="127"/>
    </location>
</feature>
<proteinExistence type="inferred from homology"/>
<dbReference type="AlphaFoldDB" id="A0AAN6TMQ1"/>
<feature type="compositionally biased region" description="Basic and acidic residues" evidence="9">
    <location>
        <begin position="359"/>
        <end position="373"/>
    </location>
</feature>
<evidence type="ECO:0000313" key="11">
    <source>
        <dbReference type="EMBL" id="KAK4116896.1"/>
    </source>
</evidence>
<evidence type="ECO:0000259" key="10">
    <source>
        <dbReference type="PROSITE" id="PS50059"/>
    </source>
</evidence>
<dbReference type="FunFam" id="3.10.50.40:FF:000006">
    <property type="entry name" value="Peptidyl-prolyl cis-trans isomerase"/>
    <property type="match status" value="1"/>
</dbReference>
<feature type="compositionally biased region" description="Basic residues" evidence="9">
    <location>
        <begin position="310"/>
        <end position="319"/>
    </location>
</feature>
<feature type="region of interest" description="Disordered" evidence="9">
    <location>
        <begin position="39"/>
        <end position="58"/>
    </location>
</feature>
<dbReference type="InterPro" id="IPR046357">
    <property type="entry name" value="PPIase_dom_sf"/>
</dbReference>
<dbReference type="Proteomes" id="UP001302812">
    <property type="component" value="Unassembled WGS sequence"/>
</dbReference>
<feature type="compositionally biased region" description="Basic and acidic residues" evidence="9">
    <location>
        <begin position="330"/>
        <end position="345"/>
    </location>
</feature>
<comment type="caution">
    <text evidence="11">The sequence shown here is derived from an EMBL/GenBank/DDBJ whole genome shotgun (WGS) entry which is preliminary data.</text>
</comment>
<feature type="compositionally biased region" description="Basic and acidic residues" evidence="9">
    <location>
        <begin position="277"/>
        <end position="293"/>
    </location>
</feature>
<feature type="compositionally biased region" description="Acidic residues" evidence="9">
    <location>
        <begin position="154"/>
        <end position="166"/>
    </location>
</feature>
<evidence type="ECO:0000256" key="6">
    <source>
        <dbReference type="ARBA" id="ARBA00023235"/>
    </source>
</evidence>
<evidence type="ECO:0000256" key="2">
    <source>
        <dbReference type="ARBA" id="ARBA00002221"/>
    </source>
</evidence>
<feature type="domain" description="PPIase FKBP-type" evidence="10">
    <location>
        <begin position="399"/>
        <end position="485"/>
    </location>
</feature>
<evidence type="ECO:0000256" key="9">
    <source>
        <dbReference type="SAM" id="MobiDB-lite"/>
    </source>
</evidence>
<feature type="region of interest" description="Disordered" evidence="9">
    <location>
        <begin position="64"/>
        <end position="170"/>
    </location>
</feature>
<dbReference type="Pfam" id="PF00254">
    <property type="entry name" value="FKBP_C"/>
    <property type="match status" value="1"/>
</dbReference>
<dbReference type="GO" id="GO:0003755">
    <property type="term" value="F:peptidyl-prolyl cis-trans isomerase activity"/>
    <property type="evidence" value="ECO:0007669"/>
    <property type="project" value="UniProtKB-KW"/>
</dbReference>
<feature type="region of interest" description="Disordered" evidence="9">
    <location>
        <begin position="214"/>
        <end position="373"/>
    </location>
</feature>
<reference evidence="11" key="1">
    <citation type="journal article" date="2023" name="Mol. Phylogenet. Evol.">
        <title>Genome-scale phylogeny and comparative genomics of the fungal order Sordariales.</title>
        <authorList>
            <person name="Hensen N."/>
            <person name="Bonometti L."/>
            <person name="Westerberg I."/>
            <person name="Brannstrom I.O."/>
            <person name="Guillou S."/>
            <person name="Cros-Aarteil S."/>
            <person name="Calhoun S."/>
            <person name="Haridas S."/>
            <person name="Kuo A."/>
            <person name="Mondo S."/>
            <person name="Pangilinan J."/>
            <person name="Riley R."/>
            <person name="LaButti K."/>
            <person name="Andreopoulos B."/>
            <person name="Lipzen A."/>
            <person name="Chen C."/>
            <person name="Yan M."/>
            <person name="Daum C."/>
            <person name="Ng V."/>
            <person name="Clum A."/>
            <person name="Steindorff A."/>
            <person name="Ohm R.A."/>
            <person name="Martin F."/>
            <person name="Silar P."/>
            <person name="Natvig D.O."/>
            <person name="Lalanne C."/>
            <person name="Gautier V."/>
            <person name="Ament-Velasquez S.L."/>
            <person name="Kruys A."/>
            <person name="Hutchinson M.I."/>
            <person name="Powell A.J."/>
            <person name="Barry K."/>
            <person name="Miller A.N."/>
            <person name="Grigoriev I.V."/>
            <person name="Debuchy R."/>
            <person name="Gladieux P."/>
            <person name="Hiltunen Thoren M."/>
            <person name="Johannesson H."/>
        </authorList>
    </citation>
    <scope>NUCLEOTIDE SEQUENCE</scope>
    <source>
        <strain evidence="11">CBS 508.74</strain>
    </source>
</reference>
<keyword evidence="5 7" id="KW-0697">Rotamase</keyword>
<name>A0AAN6TMQ1_9PEZI</name>
<comment type="catalytic activity">
    <reaction evidence="1 7 8">
        <text>[protein]-peptidylproline (omega=180) = [protein]-peptidylproline (omega=0)</text>
        <dbReference type="Rhea" id="RHEA:16237"/>
        <dbReference type="Rhea" id="RHEA-COMP:10747"/>
        <dbReference type="Rhea" id="RHEA-COMP:10748"/>
        <dbReference type="ChEBI" id="CHEBI:83833"/>
        <dbReference type="ChEBI" id="CHEBI:83834"/>
        <dbReference type="EC" id="5.2.1.8"/>
    </reaction>
</comment>
<comment type="subunit">
    <text evidence="4">Binds to histones H3 and H4.</text>
</comment>
<keyword evidence="6 7" id="KW-0413">Isomerase</keyword>
<evidence type="ECO:0000256" key="4">
    <source>
        <dbReference type="ARBA" id="ARBA00011865"/>
    </source>
</evidence>
<evidence type="ECO:0000256" key="1">
    <source>
        <dbReference type="ARBA" id="ARBA00000971"/>
    </source>
</evidence>
<organism evidence="11 12">
    <name type="scientific">Canariomyces notabilis</name>
    <dbReference type="NCBI Taxonomy" id="2074819"/>
    <lineage>
        <taxon>Eukaryota</taxon>
        <taxon>Fungi</taxon>
        <taxon>Dikarya</taxon>
        <taxon>Ascomycota</taxon>
        <taxon>Pezizomycotina</taxon>
        <taxon>Sordariomycetes</taxon>
        <taxon>Sordariomycetidae</taxon>
        <taxon>Sordariales</taxon>
        <taxon>Chaetomiaceae</taxon>
        <taxon>Canariomyces</taxon>
    </lineage>
</organism>
<feature type="compositionally biased region" description="Acidic residues" evidence="9">
    <location>
        <begin position="243"/>
        <end position="260"/>
    </location>
</feature>
<dbReference type="PIRSF" id="PIRSF001473">
    <property type="entry name" value="FK506-bp_FPR3"/>
    <property type="match status" value="1"/>
</dbReference>
<sequence length="485" mass="52707">MSALLPVAVYGLEVPPGEIIVPAEIEFPATIRITMAALDPTAEPETDGQGNVPSIPRSTLKIIKATGDSGDDDEDYLESLLGGGDDDEEEESDEDDEEVNGGPSDPSKSKKARREAAIKKLLEATKEESDDEMKDADAKPNGAKSNKGKGKASDEDDEESDEEGDALDYTTEDYVVCTLDTERNYQQPLDITIGEGEKVFFSVKGTHTVYLTGNYVLPDGEDESDEDEEDDDDEYDLHPGIDDMADEDSDEMSDELDEIDGVTRIKEIDTDEEEEEAPKLVDTKKGKNKRPAEDEAEGLDEMMSKDEKKLSKKQQKKLKNNQGEAVATEAKGKDSPATAKGDKKVQFAKNLEQGPTGPAKDKADKDEKSDKKATLGVKVVQGVTIDDRKIGTGRTVKSGDKVGMRYIGKLQNGKVFDSNKKGTPFTFKVGKGEVIKGWDIGIVGMSVGGERRLTIPAHLAYGSRSMPGIPANSTLIFDVKLLEIK</sequence>
<evidence type="ECO:0000256" key="8">
    <source>
        <dbReference type="PROSITE-ProRule" id="PRU00277"/>
    </source>
</evidence>
<dbReference type="InterPro" id="IPR023566">
    <property type="entry name" value="PPIase_Fpr3/Fpr4-like"/>
</dbReference>
<gene>
    <name evidence="11" type="ORF">N656DRAFT_842281</name>
</gene>
<protein>
    <recommendedName>
        <fullName evidence="7">FK506-binding protein</fullName>
        <ecNumber evidence="7">5.2.1.8</ecNumber>
    </recommendedName>
</protein>
<dbReference type="Pfam" id="PF17800">
    <property type="entry name" value="NPL"/>
    <property type="match status" value="1"/>
</dbReference>
<dbReference type="PANTHER" id="PTHR43811">
    <property type="entry name" value="FKBP-TYPE PEPTIDYL-PROLYL CIS-TRANS ISOMERASE FKPA"/>
    <property type="match status" value="1"/>
</dbReference>
<reference evidence="11" key="2">
    <citation type="submission" date="2023-05" db="EMBL/GenBank/DDBJ databases">
        <authorList>
            <consortium name="Lawrence Berkeley National Laboratory"/>
            <person name="Steindorff A."/>
            <person name="Hensen N."/>
            <person name="Bonometti L."/>
            <person name="Westerberg I."/>
            <person name="Brannstrom I.O."/>
            <person name="Guillou S."/>
            <person name="Cros-Aarteil S."/>
            <person name="Calhoun S."/>
            <person name="Haridas S."/>
            <person name="Kuo A."/>
            <person name="Mondo S."/>
            <person name="Pangilinan J."/>
            <person name="Riley R."/>
            <person name="Labutti K."/>
            <person name="Andreopoulos B."/>
            <person name="Lipzen A."/>
            <person name="Chen C."/>
            <person name="Yanf M."/>
            <person name="Daum C."/>
            <person name="Ng V."/>
            <person name="Clum A."/>
            <person name="Ohm R."/>
            <person name="Martin F."/>
            <person name="Silar P."/>
            <person name="Natvig D."/>
            <person name="Lalanne C."/>
            <person name="Gautier V."/>
            <person name="Ament-Velasquez S.L."/>
            <person name="Kruys A."/>
            <person name="Hutchinson M.I."/>
            <person name="Powell A.J."/>
            <person name="Barry K."/>
            <person name="Miller A.N."/>
            <person name="Grigoriev I.V."/>
            <person name="Debuchy R."/>
            <person name="Gladieux P."/>
            <person name="Thoren M.H."/>
            <person name="Johannesson H."/>
        </authorList>
    </citation>
    <scope>NUCLEOTIDE SEQUENCE</scope>
    <source>
        <strain evidence="11">CBS 508.74</strain>
    </source>
</reference>
<dbReference type="EMBL" id="MU853333">
    <property type="protein sequence ID" value="KAK4116896.1"/>
    <property type="molecule type" value="Genomic_DNA"/>
</dbReference>